<dbReference type="PRINTS" id="PR00463">
    <property type="entry name" value="EP450I"/>
</dbReference>
<dbReference type="Pfam" id="PF00067">
    <property type="entry name" value="p450"/>
    <property type="match status" value="1"/>
</dbReference>
<evidence type="ECO:0000256" key="3">
    <source>
        <dbReference type="ARBA" id="ARBA00022723"/>
    </source>
</evidence>
<name>A0A0W0FB94_MONRR</name>
<feature type="transmembrane region" description="Helical" evidence="8">
    <location>
        <begin position="289"/>
        <end position="312"/>
    </location>
</feature>
<dbReference type="InterPro" id="IPR036396">
    <property type="entry name" value="Cyt_P450_sf"/>
</dbReference>
<comment type="similarity">
    <text evidence="2">Belongs to the cytochrome P450 family.</text>
</comment>
<comment type="caution">
    <text evidence="10">The sequence shown here is derived from an EMBL/GenBank/DDBJ whole genome shotgun (WGS) entry which is preliminary data.</text>
</comment>
<evidence type="ECO:0000256" key="1">
    <source>
        <dbReference type="ARBA" id="ARBA00001971"/>
    </source>
</evidence>
<feature type="binding site" description="axial binding residue" evidence="6">
    <location>
        <position position="442"/>
    </location>
    <ligand>
        <name>heme</name>
        <dbReference type="ChEBI" id="CHEBI:30413"/>
    </ligand>
    <ligandPart>
        <name>Fe</name>
        <dbReference type="ChEBI" id="CHEBI:18248"/>
    </ligandPart>
</feature>
<dbReference type="PROSITE" id="PS00086">
    <property type="entry name" value="CYTOCHROME_P450"/>
    <property type="match status" value="1"/>
</dbReference>
<organism evidence="10 11">
    <name type="scientific">Moniliophthora roreri</name>
    <name type="common">Frosty pod rot fungus</name>
    <name type="synonym">Monilia roreri</name>
    <dbReference type="NCBI Taxonomy" id="221103"/>
    <lineage>
        <taxon>Eukaryota</taxon>
        <taxon>Fungi</taxon>
        <taxon>Dikarya</taxon>
        <taxon>Basidiomycota</taxon>
        <taxon>Agaricomycotina</taxon>
        <taxon>Agaricomycetes</taxon>
        <taxon>Agaricomycetidae</taxon>
        <taxon>Agaricales</taxon>
        <taxon>Marasmiineae</taxon>
        <taxon>Marasmiaceae</taxon>
        <taxon>Moniliophthora</taxon>
    </lineage>
</organism>
<dbReference type="eggNOG" id="KOG0158">
    <property type="taxonomic scope" value="Eukaryota"/>
</dbReference>
<dbReference type="Gene3D" id="3.30.710.10">
    <property type="entry name" value="Potassium Channel Kv1.1, Chain A"/>
    <property type="match status" value="1"/>
</dbReference>
<dbReference type="InterPro" id="IPR001128">
    <property type="entry name" value="Cyt_P450"/>
</dbReference>
<dbReference type="SUPFAM" id="SSF54695">
    <property type="entry name" value="POZ domain"/>
    <property type="match status" value="1"/>
</dbReference>
<evidence type="ECO:0000259" key="9">
    <source>
        <dbReference type="PROSITE" id="PS50097"/>
    </source>
</evidence>
<evidence type="ECO:0000313" key="11">
    <source>
        <dbReference type="Proteomes" id="UP000054988"/>
    </source>
</evidence>
<dbReference type="CDD" id="cd11041">
    <property type="entry name" value="CYP503A1-like"/>
    <property type="match status" value="1"/>
</dbReference>
<dbReference type="Pfam" id="PF00651">
    <property type="entry name" value="BTB"/>
    <property type="match status" value="1"/>
</dbReference>
<feature type="region of interest" description="Disordered" evidence="7">
    <location>
        <begin position="687"/>
        <end position="715"/>
    </location>
</feature>
<dbReference type="GO" id="GO:0016705">
    <property type="term" value="F:oxidoreductase activity, acting on paired donors, with incorporation or reduction of molecular oxygen"/>
    <property type="evidence" value="ECO:0007669"/>
    <property type="project" value="InterPro"/>
</dbReference>
<dbReference type="PROSITE" id="PS50097">
    <property type="entry name" value="BTB"/>
    <property type="match status" value="1"/>
</dbReference>
<dbReference type="InterPro" id="IPR002401">
    <property type="entry name" value="Cyt_P450_E_grp-I"/>
</dbReference>
<proteinExistence type="inferred from homology"/>
<keyword evidence="6" id="KW-0349">Heme</keyword>
<dbReference type="EMBL" id="LATX01002158">
    <property type="protein sequence ID" value="KTB33587.1"/>
    <property type="molecule type" value="Genomic_DNA"/>
</dbReference>
<dbReference type="InterPro" id="IPR000210">
    <property type="entry name" value="BTB/POZ_dom"/>
</dbReference>
<keyword evidence="5 6" id="KW-0408">Iron</keyword>
<evidence type="ECO:0000313" key="10">
    <source>
        <dbReference type="EMBL" id="KTB33587.1"/>
    </source>
</evidence>
<dbReference type="GO" id="GO:0004497">
    <property type="term" value="F:monooxygenase activity"/>
    <property type="evidence" value="ECO:0007669"/>
    <property type="project" value="InterPro"/>
</dbReference>
<feature type="compositionally biased region" description="Low complexity" evidence="7">
    <location>
        <begin position="693"/>
        <end position="702"/>
    </location>
</feature>
<dbReference type="GO" id="GO:0020037">
    <property type="term" value="F:heme binding"/>
    <property type="evidence" value="ECO:0007669"/>
    <property type="project" value="InterPro"/>
</dbReference>
<dbReference type="CDD" id="cd18186">
    <property type="entry name" value="BTB_POZ_ZBTB_KLHL-like"/>
    <property type="match status" value="1"/>
</dbReference>
<accession>A0A0W0FB94</accession>
<evidence type="ECO:0000256" key="5">
    <source>
        <dbReference type="ARBA" id="ARBA00023004"/>
    </source>
</evidence>
<dbReference type="AlphaFoldDB" id="A0A0W0FB94"/>
<feature type="domain" description="BTB" evidence="9">
    <location>
        <begin position="519"/>
        <end position="586"/>
    </location>
</feature>
<reference evidence="10 11" key="1">
    <citation type="submission" date="2015-12" db="EMBL/GenBank/DDBJ databases">
        <title>Draft genome sequence of Moniliophthora roreri, the causal agent of frosty pod rot of cacao.</title>
        <authorList>
            <person name="Aime M.C."/>
            <person name="Diaz-Valderrama J.R."/>
            <person name="Kijpornyongpan T."/>
            <person name="Phillips-Mora W."/>
        </authorList>
    </citation>
    <scope>NUCLEOTIDE SEQUENCE [LARGE SCALE GENOMIC DNA]</scope>
    <source>
        <strain evidence="10 11">MCA 2952</strain>
    </source>
</reference>
<dbReference type="SUPFAM" id="SSF48264">
    <property type="entry name" value="Cytochrome P450"/>
    <property type="match status" value="1"/>
</dbReference>
<comment type="cofactor">
    <cofactor evidence="1 6">
        <name>heme</name>
        <dbReference type="ChEBI" id="CHEBI:30413"/>
    </cofactor>
</comment>
<feature type="transmembrane region" description="Helical" evidence="8">
    <location>
        <begin position="6"/>
        <end position="23"/>
    </location>
</feature>
<dbReference type="InterPro" id="IPR017972">
    <property type="entry name" value="Cyt_P450_CS"/>
</dbReference>
<dbReference type="GO" id="GO:0005506">
    <property type="term" value="F:iron ion binding"/>
    <property type="evidence" value="ECO:0007669"/>
    <property type="project" value="InterPro"/>
</dbReference>
<protein>
    <recommendedName>
        <fullName evidence="9">BTB domain-containing protein</fullName>
    </recommendedName>
</protein>
<evidence type="ECO:0000256" key="4">
    <source>
        <dbReference type="ARBA" id="ARBA00023002"/>
    </source>
</evidence>
<keyword evidence="4" id="KW-0560">Oxidoreductase</keyword>
<evidence type="ECO:0000256" key="8">
    <source>
        <dbReference type="SAM" id="Phobius"/>
    </source>
</evidence>
<keyword evidence="8" id="KW-1133">Transmembrane helix</keyword>
<sequence length="741" mass="84426">MDPILVGHTVVVLSFLFITSKFLRFRAQSKKLEAIPTVGSSGFISSWITAIKYFRHAQSLVQQGYEKYQGRVFKIPLLEHWQIVVTTPKLLDELRKAPDDVLSFTEANNDNMQMDHTLGAPMYLDPYHIDVVRGSMTRNLGNKFPEVRDEIKASFDELLPATNDWTKVHLNSTIMKVIARTSNRLFVGLPLCRRPDFMDINMKFTVQVVMAARIINLFPEFMRGRLITPLNATIRLATKHLEPIIEERWKMVEEHGHDWPDKPNDFLTWLMEEASSPERRTVHDLVMRVLTINFAAIHTTTMTFSLSLFYLAAYPQYVAELREEVESIINEHGWTKAAMQQMRKLDSFLKEATRHEGLGSVFVVRKALKDFTFSDGTTVPKGSMVGAATWSIHHDGKYYSDPHEFKPFRFSDMREGEGEGVKHQMIAVGTEYMFFGTGRHACPGRFFAVNELKALVSHVLLNYDVKLENEGVVPSTTKPSHLSLPGDPLPSNDISHSSSPTIASSPKYEKHPTFYFDDEIVTFLVEDRVKFRVHRHFLRRDSAFFCGILGSAPNGPENSYVVSQLKCEEFESLLGFFYDGMYHLSPTAVPIQSWVNLLSISTQLTFPKAREHAISAIDACQLTSQNRLGPGEMISIAVKFDVQKWIRSALIQLCEREAPIQLAEAEKIGIERLVKLTEAREALLRERIPRPRPSSYSPTRSYSPRRSRSRSPLPLPAERIVDSIFFANDKGDSLPAQRGRR</sequence>
<keyword evidence="8" id="KW-0472">Membrane</keyword>
<dbReference type="Gene3D" id="1.10.630.10">
    <property type="entry name" value="Cytochrome P450"/>
    <property type="match status" value="1"/>
</dbReference>
<evidence type="ECO:0000256" key="2">
    <source>
        <dbReference type="ARBA" id="ARBA00010617"/>
    </source>
</evidence>
<evidence type="ECO:0000256" key="7">
    <source>
        <dbReference type="SAM" id="MobiDB-lite"/>
    </source>
</evidence>
<dbReference type="InterPro" id="IPR011333">
    <property type="entry name" value="SKP1/BTB/POZ_sf"/>
</dbReference>
<dbReference type="Proteomes" id="UP000054988">
    <property type="component" value="Unassembled WGS sequence"/>
</dbReference>
<keyword evidence="3 6" id="KW-0479">Metal-binding</keyword>
<gene>
    <name evidence="10" type="ORF">WG66_13819</name>
</gene>
<keyword evidence="8" id="KW-0812">Transmembrane</keyword>
<dbReference type="PANTHER" id="PTHR46206">
    <property type="entry name" value="CYTOCHROME P450"/>
    <property type="match status" value="1"/>
</dbReference>
<evidence type="ECO:0000256" key="6">
    <source>
        <dbReference type="PIRSR" id="PIRSR602401-1"/>
    </source>
</evidence>